<keyword evidence="9" id="KW-0931">ER-Golgi transport</keyword>
<dbReference type="CDD" id="cd00009">
    <property type="entry name" value="AAA"/>
    <property type="match status" value="1"/>
</dbReference>
<protein>
    <recommendedName>
        <fullName evidence="9">Vesicle-fusing ATPase</fullName>
        <ecNumber evidence="9">3.6.4.6</ecNumber>
    </recommendedName>
</protein>
<dbReference type="GO" id="GO:0006891">
    <property type="term" value="P:intra-Golgi vesicle-mediated transport"/>
    <property type="evidence" value="ECO:0007669"/>
    <property type="project" value="TreeGrafter"/>
</dbReference>
<dbReference type="SUPFAM" id="SSF54585">
    <property type="entry name" value="Cdc48 domain 2-like"/>
    <property type="match status" value="1"/>
</dbReference>
<keyword evidence="4 9" id="KW-0963">Cytoplasm</keyword>
<dbReference type="InterPro" id="IPR009010">
    <property type="entry name" value="Asp_de-COase-like_dom_sf"/>
</dbReference>
<dbReference type="GO" id="GO:0016887">
    <property type="term" value="F:ATP hydrolysis activity"/>
    <property type="evidence" value="ECO:0007669"/>
    <property type="project" value="InterPro"/>
</dbReference>
<comment type="cofactor">
    <cofactor evidence="9">
        <name>Mg(2+)</name>
        <dbReference type="ChEBI" id="CHEBI:18420"/>
    </cofactor>
    <text evidence="9">Binds 1 Mg(2+) ion per subunit.</text>
</comment>
<evidence type="ECO:0000256" key="2">
    <source>
        <dbReference type="ARBA" id="ARBA00006914"/>
    </source>
</evidence>
<dbReference type="InterPro" id="IPR039812">
    <property type="entry name" value="Vesicle-fus_ATPase"/>
</dbReference>
<dbReference type="InterPro" id="IPR003959">
    <property type="entry name" value="ATPase_AAA_core"/>
</dbReference>
<dbReference type="AlphaFoldDB" id="A0A6B2KYK5"/>
<dbReference type="SUPFAM" id="SSF50692">
    <property type="entry name" value="ADC-like"/>
    <property type="match status" value="1"/>
</dbReference>
<feature type="domain" description="CDC48 N-terminal subdomain" evidence="11">
    <location>
        <begin position="1"/>
        <end position="82"/>
    </location>
</feature>
<proteinExistence type="inferred from homology"/>
<dbReference type="InterPro" id="IPR027417">
    <property type="entry name" value="P-loop_NTPase"/>
</dbReference>
<keyword evidence="3 9" id="KW-0813">Transport</keyword>
<comment type="catalytic activity">
    <reaction evidence="9">
        <text>ATP + H2O = ADP + phosphate + H(+)</text>
        <dbReference type="Rhea" id="RHEA:13065"/>
        <dbReference type="ChEBI" id="CHEBI:15377"/>
        <dbReference type="ChEBI" id="CHEBI:15378"/>
        <dbReference type="ChEBI" id="CHEBI:30616"/>
        <dbReference type="ChEBI" id="CHEBI:43474"/>
        <dbReference type="ChEBI" id="CHEBI:456216"/>
        <dbReference type="EC" id="3.6.4.6"/>
    </reaction>
</comment>
<evidence type="ECO:0000256" key="5">
    <source>
        <dbReference type="ARBA" id="ARBA00022737"/>
    </source>
</evidence>
<evidence type="ECO:0000256" key="4">
    <source>
        <dbReference type="ARBA" id="ARBA00022490"/>
    </source>
</evidence>
<dbReference type="Gene3D" id="3.40.50.300">
    <property type="entry name" value="P-loop containing nucleotide triphosphate hydrolases"/>
    <property type="match status" value="2"/>
</dbReference>
<keyword evidence="5" id="KW-0677">Repeat</keyword>
<evidence type="ECO:0000256" key="9">
    <source>
        <dbReference type="RuleBase" id="RU367045"/>
    </source>
</evidence>
<dbReference type="FunFam" id="3.40.50.300:FF:000187">
    <property type="entry name" value="Vesicular-fusion ATPase SEC18"/>
    <property type="match status" value="1"/>
</dbReference>
<dbReference type="GO" id="GO:0035494">
    <property type="term" value="P:SNARE complex disassembly"/>
    <property type="evidence" value="ECO:0007669"/>
    <property type="project" value="InterPro"/>
</dbReference>
<dbReference type="GO" id="GO:0046872">
    <property type="term" value="F:metal ion binding"/>
    <property type="evidence" value="ECO:0007669"/>
    <property type="project" value="UniProtKB-UniRule"/>
</dbReference>
<name>A0A6B2KYK5_9EUKA</name>
<reference evidence="12" key="1">
    <citation type="journal article" date="2020" name="J. Eukaryot. Microbiol.">
        <title>De novo Sequencing, Assembly and Annotation of the Transcriptome for the Free-Living Testate Amoeba Arcella intermedia.</title>
        <authorList>
            <person name="Ribeiro G.M."/>
            <person name="Porfirio-Sousa A.L."/>
            <person name="Maurer-Alcala X.X."/>
            <person name="Katz L.A."/>
            <person name="Lahr D.J.G."/>
        </authorList>
    </citation>
    <scope>NUCLEOTIDE SEQUENCE</scope>
</reference>
<dbReference type="SMART" id="SM01073">
    <property type="entry name" value="CDC48_N"/>
    <property type="match status" value="1"/>
</dbReference>
<dbReference type="EMBL" id="GIBP01000861">
    <property type="protein sequence ID" value="NDV29830.1"/>
    <property type="molecule type" value="Transcribed_RNA"/>
</dbReference>
<dbReference type="SMART" id="SM00382">
    <property type="entry name" value="AAA"/>
    <property type="match status" value="2"/>
</dbReference>
<comment type="similarity">
    <text evidence="2 9">Belongs to the AAA ATPase family.</text>
</comment>
<dbReference type="FunFam" id="1.10.8.60:FF:000026">
    <property type="entry name" value="vesicle-fusing ATPase isoform X1"/>
    <property type="match status" value="1"/>
</dbReference>
<organism evidence="12">
    <name type="scientific">Arcella intermedia</name>
    <dbReference type="NCBI Taxonomy" id="1963864"/>
    <lineage>
        <taxon>Eukaryota</taxon>
        <taxon>Amoebozoa</taxon>
        <taxon>Tubulinea</taxon>
        <taxon>Elardia</taxon>
        <taxon>Arcellinida</taxon>
        <taxon>Sphaerothecina</taxon>
        <taxon>Arcellidae</taxon>
        <taxon>Arcella</taxon>
    </lineage>
</organism>
<evidence type="ECO:0000256" key="8">
    <source>
        <dbReference type="ARBA" id="ARBA00022927"/>
    </source>
</evidence>
<feature type="domain" description="AAA+ ATPase" evidence="10">
    <location>
        <begin position="521"/>
        <end position="655"/>
    </location>
</feature>
<keyword evidence="7 9" id="KW-0067">ATP-binding</keyword>
<dbReference type="Pfam" id="PF00004">
    <property type="entry name" value="AAA"/>
    <property type="match status" value="2"/>
</dbReference>
<comment type="function">
    <text evidence="9">Required for vesicle-mediated transport. Catalyzes the fusion of transport vesicles within the Golgi cisternae. Is also required for transport from the endoplasmic reticulum to the Golgi stack. Seems to function as a fusion protein required for the delivery of cargo proteins to all compartments of the Golgi stack independent of vesicle origin.</text>
</comment>
<evidence type="ECO:0000256" key="3">
    <source>
        <dbReference type="ARBA" id="ARBA00022448"/>
    </source>
</evidence>
<dbReference type="GO" id="GO:0005524">
    <property type="term" value="F:ATP binding"/>
    <property type="evidence" value="ECO:0007669"/>
    <property type="project" value="UniProtKB-UniRule"/>
</dbReference>
<evidence type="ECO:0000259" key="11">
    <source>
        <dbReference type="SMART" id="SM01073"/>
    </source>
</evidence>
<dbReference type="InterPro" id="IPR003960">
    <property type="entry name" value="ATPase_AAA_CS"/>
</dbReference>
<dbReference type="PANTHER" id="PTHR23078:SF3">
    <property type="entry name" value="VESICLE-FUSING ATPASE"/>
    <property type="match status" value="1"/>
</dbReference>
<dbReference type="InterPro" id="IPR003593">
    <property type="entry name" value="AAA+_ATPase"/>
</dbReference>
<dbReference type="Pfam" id="PF17862">
    <property type="entry name" value="AAA_lid_3"/>
    <property type="match status" value="1"/>
</dbReference>
<feature type="domain" description="AAA+ ATPase" evidence="10">
    <location>
        <begin position="241"/>
        <end position="389"/>
    </location>
</feature>
<keyword evidence="9" id="KW-0460">Magnesium</keyword>
<evidence type="ECO:0000313" key="12">
    <source>
        <dbReference type="EMBL" id="NDV29830.1"/>
    </source>
</evidence>
<keyword evidence="6 9" id="KW-0547">Nucleotide-binding</keyword>
<dbReference type="InterPro" id="IPR041569">
    <property type="entry name" value="AAA_lid_3"/>
</dbReference>
<accession>A0A6B2KYK5</accession>
<dbReference type="GO" id="GO:0043001">
    <property type="term" value="P:Golgi to plasma membrane protein transport"/>
    <property type="evidence" value="ECO:0007669"/>
    <property type="project" value="TreeGrafter"/>
</dbReference>
<dbReference type="InterPro" id="IPR003338">
    <property type="entry name" value="CDC4_N-term_subdom"/>
</dbReference>
<comment type="subcellular location">
    <subcellularLocation>
        <location evidence="1 9">Cytoplasm</location>
    </subcellularLocation>
</comment>
<evidence type="ECO:0000256" key="7">
    <source>
        <dbReference type="ARBA" id="ARBA00022840"/>
    </source>
</evidence>
<keyword evidence="8 9" id="KW-0653">Protein transport</keyword>
<sequence length="722" mass="79660">MKVAKLPSTKYALTNFIYLNPKDANKFAASKYIVVQGDVQRIYCYEGIPDMEEGSVGFNQIQRGCLNVSLGQVVSLSVFPEPRGARNFASEISWVVGFQKPKSPEKSFKVELLEEVLHLSFSNQMFVVGQDVAMDVAGTTLKFKVSAISCLEIDGDEDTALRTEMGILIKKTVFNFTKAKDSAIKISGQAKQTTEALFGPHFNFEQMGIGGLDKEFGAIFRRAFASRVFPADVVEKLGIQHVKGLLLYGPPGTGKTLIARKIGEMLNARPPKLVNGPEILNKYVGQSEENIRLLFQDAEREYKEKGEESELHIIIFDELDAICKERGTGAGGGTGVGDTVVNQLLSKLDGVDRINNVLVIGMTNRKDMIDEALLRPGRLEVHMEIGLPDERGRVQILKIHTAKMRSSNYMDDSVNIEELASLTKNYSGAEIEGLVKSATSFALNRQIDASNLKKPDPNKIRVVRDDFLNALQDVRPAFGVPEDTLAAHIRNGIIDYSPDFVQVFNSGKLFIQQVQNSDRTPVISLLLAGKPGAGKTALAVKWAIDSGFPFIKMLSPDNFVGYTEIARVNKINKAFEDAYKSKASLIIVDEIERLLDYTHMGPRFSNTVLQALLVLFKKHPPKNQKLLIIGTTSNLDVLREMSFLSSCNSVLEIPSLTSGQDVCNVLNQLGQFSTEDLKLISRNFSGAIEIKPLLTLAETAIQASGGTLGDRFLEVYKQTKYS</sequence>
<dbReference type="PROSITE" id="PS00674">
    <property type="entry name" value="AAA"/>
    <property type="match status" value="1"/>
</dbReference>
<dbReference type="Gene3D" id="3.10.330.10">
    <property type="match status" value="1"/>
</dbReference>
<dbReference type="GO" id="GO:0005795">
    <property type="term" value="C:Golgi stack"/>
    <property type="evidence" value="ECO:0007669"/>
    <property type="project" value="TreeGrafter"/>
</dbReference>
<dbReference type="InterPro" id="IPR029067">
    <property type="entry name" value="CDC48_domain_2-like_sf"/>
</dbReference>
<dbReference type="Gene3D" id="1.10.8.60">
    <property type="match status" value="1"/>
</dbReference>
<dbReference type="PANTHER" id="PTHR23078">
    <property type="entry name" value="VESICULAR-FUSION PROTEIN NSF"/>
    <property type="match status" value="1"/>
</dbReference>
<dbReference type="SUPFAM" id="SSF52540">
    <property type="entry name" value="P-loop containing nucleoside triphosphate hydrolases"/>
    <property type="match status" value="2"/>
</dbReference>
<keyword evidence="9" id="KW-0378">Hydrolase</keyword>
<keyword evidence="9" id="KW-0479">Metal-binding</keyword>
<dbReference type="EC" id="3.6.4.6" evidence="9"/>
<dbReference type="Gene3D" id="2.40.40.20">
    <property type="match status" value="1"/>
</dbReference>
<evidence type="ECO:0000259" key="10">
    <source>
        <dbReference type="SMART" id="SM00382"/>
    </source>
</evidence>
<evidence type="ECO:0000256" key="1">
    <source>
        <dbReference type="ARBA" id="ARBA00004496"/>
    </source>
</evidence>
<evidence type="ECO:0000256" key="6">
    <source>
        <dbReference type="ARBA" id="ARBA00022741"/>
    </source>
</evidence>
<dbReference type="FunFam" id="3.40.50.300:FF:000166">
    <property type="entry name" value="vesicle-fusing ATPase isoform X1"/>
    <property type="match status" value="1"/>
</dbReference>